<accession>A0ACC2N7Q7</accession>
<sequence>MSRYRFSLLIRLLVMIFFIDTRLAQTIQDSGQNKTKNLEPIFGKDKIGDVVGSGIEETPVGRSALLYKLLQKKLLFNQIHQPSPSLINCLCVPWYLCDANGLVIRDGSGVIDGRSSRTCSNDVEVCCYPRIVLPPATTKAPSTMPSITMTPTKSPSTSAPMIVYPSCVCVPIFQCGIYGGQPTQVIPGGGAVGIDPRQQILPGGGTCLGALVCCNNVPDKLIQTNHQSVEGSWKNIHSCATVTVFLFSYSNGDSYTACGLGYVSPVGIDPRMIQTRQGSSCPGPNSVCCALSPSTTITASVPPGPNIALSQLTDLATIPQTVSIDGAWGALAQANRLIKNQGTSDECICVEESNCSEENAFTYVEGLDPRFGPCSNSTLVCCRLQSRQMRPLRRADFGGFPTFPGFQKVVVQSQPECGTREMTYITVSSPMQGSTYFAEFPWMAILLLRRPGVNDTFQCGGSLINARTILTAAHCVLGCDPGTLIGRLGEWNTLVTNEPLPFQESPAQTVIVHPLFNPASLYNDIALVILAKPVTFAINVRPICMAAQGQATAAGTVCYGSGWGRSAFSADGMYQSILRKVDLPVVDNPNCQTRLRTTRLGQTFQLHPSFICAGGVANKDTCYKDGGGPLVCQDQRTGIFTQVGITSWGVGCGTTAPGVYTSVAQFRQWIDQTLMQNMVSG</sequence>
<gene>
    <name evidence="1" type="ORF">QAD02_008763</name>
</gene>
<evidence type="ECO:0000313" key="2">
    <source>
        <dbReference type="Proteomes" id="UP001239111"/>
    </source>
</evidence>
<organism evidence="1 2">
    <name type="scientific">Eretmocerus hayati</name>
    <dbReference type="NCBI Taxonomy" id="131215"/>
    <lineage>
        <taxon>Eukaryota</taxon>
        <taxon>Metazoa</taxon>
        <taxon>Ecdysozoa</taxon>
        <taxon>Arthropoda</taxon>
        <taxon>Hexapoda</taxon>
        <taxon>Insecta</taxon>
        <taxon>Pterygota</taxon>
        <taxon>Neoptera</taxon>
        <taxon>Endopterygota</taxon>
        <taxon>Hymenoptera</taxon>
        <taxon>Apocrita</taxon>
        <taxon>Proctotrupomorpha</taxon>
        <taxon>Chalcidoidea</taxon>
        <taxon>Aphelinidae</taxon>
        <taxon>Aphelininae</taxon>
        <taxon>Eretmocerus</taxon>
    </lineage>
</organism>
<keyword evidence="2" id="KW-1185">Reference proteome</keyword>
<proteinExistence type="predicted"/>
<dbReference type="Proteomes" id="UP001239111">
    <property type="component" value="Chromosome 4"/>
</dbReference>
<reference evidence="1" key="1">
    <citation type="submission" date="2023-04" db="EMBL/GenBank/DDBJ databases">
        <title>A chromosome-level genome assembly of the parasitoid wasp Eretmocerus hayati.</title>
        <authorList>
            <person name="Zhong Y."/>
            <person name="Liu S."/>
            <person name="Liu Y."/>
        </authorList>
    </citation>
    <scope>NUCLEOTIDE SEQUENCE</scope>
    <source>
        <strain evidence="1">ZJU_SS_LIU_2023</strain>
    </source>
</reference>
<protein>
    <submittedName>
        <fullName evidence="1">Uncharacterized protein</fullName>
    </submittedName>
</protein>
<name>A0ACC2N7Q7_9HYME</name>
<dbReference type="EMBL" id="CM056744">
    <property type="protein sequence ID" value="KAJ8667101.1"/>
    <property type="molecule type" value="Genomic_DNA"/>
</dbReference>
<evidence type="ECO:0000313" key="1">
    <source>
        <dbReference type="EMBL" id="KAJ8667101.1"/>
    </source>
</evidence>
<comment type="caution">
    <text evidence="1">The sequence shown here is derived from an EMBL/GenBank/DDBJ whole genome shotgun (WGS) entry which is preliminary data.</text>
</comment>